<comment type="similarity">
    <text evidence="5">Belongs to the calreticulin family.</text>
</comment>
<name>D2W540_NAEGR</name>
<dbReference type="GO" id="GO:0006457">
    <property type="term" value="P:protein folding"/>
    <property type="evidence" value="ECO:0007669"/>
    <property type="project" value="InterPro"/>
</dbReference>
<evidence type="ECO:0000256" key="3">
    <source>
        <dbReference type="ARBA" id="ARBA00022989"/>
    </source>
</evidence>
<dbReference type="PANTHER" id="PTHR11073">
    <property type="entry name" value="CALRETICULIN AND CALNEXIN"/>
    <property type="match status" value="1"/>
</dbReference>
<keyword evidence="8" id="KW-1185">Reference proteome</keyword>
<dbReference type="InParanoid" id="D2W540"/>
<accession>D2W540</accession>
<evidence type="ECO:0000256" key="2">
    <source>
        <dbReference type="ARBA" id="ARBA00022692"/>
    </source>
</evidence>
<feature type="region of interest" description="Disordered" evidence="6">
    <location>
        <begin position="1"/>
        <end position="28"/>
    </location>
</feature>
<organism evidence="8">
    <name type="scientific">Naegleria gruberi</name>
    <name type="common">Amoeba</name>
    <dbReference type="NCBI Taxonomy" id="5762"/>
    <lineage>
        <taxon>Eukaryota</taxon>
        <taxon>Discoba</taxon>
        <taxon>Heterolobosea</taxon>
        <taxon>Tetramitia</taxon>
        <taxon>Eutetramitia</taxon>
        <taxon>Vahlkampfiidae</taxon>
        <taxon>Naegleria</taxon>
    </lineage>
</organism>
<dbReference type="Gene3D" id="2.10.250.10">
    <property type="entry name" value="Calreticulin/calnexin, P domain"/>
    <property type="match status" value="1"/>
</dbReference>
<gene>
    <name evidence="7" type="ORF">NAEGRDRAFT_76527</name>
</gene>
<keyword evidence="5" id="KW-0143">Chaperone</keyword>
<dbReference type="GO" id="GO:0036503">
    <property type="term" value="P:ERAD pathway"/>
    <property type="evidence" value="ECO:0007669"/>
    <property type="project" value="TreeGrafter"/>
</dbReference>
<dbReference type="VEuPathDB" id="AmoebaDB:NAEGRDRAFT_76527"/>
<dbReference type="OrthoDB" id="1938156at2759"/>
<evidence type="ECO:0000256" key="4">
    <source>
        <dbReference type="ARBA" id="ARBA00023136"/>
    </source>
</evidence>
<keyword evidence="3" id="KW-1133">Transmembrane helix</keyword>
<evidence type="ECO:0000313" key="7">
    <source>
        <dbReference type="EMBL" id="EFC35812.1"/>
    </source>
</evidence>
<sequence>MEACLNSSPSVVPSKEIDDPTDKKPLGWVDEELMDDPEASKLEDWDETLSREEEFISDPEDNMLEDWLENEQDMIPDSEAKMLEWDEDEDGAWETPIVGNKKCETQPRLIKNPAYRGKWVARD</sequence>
<feature type="compositionally biased region" description="Polar residues" evidence="6">
    <location>
        <begin position="1"/>
        <end position="11"/>
    </location>
</feature>
<dbReference type="GO" id="GO:0005789">
    <property type="term" value="C:endoplasmic reticulum membrane"/>
    <property type="evidence" value="ECO:0007669"/>
    <property type="project" value="UniProtKB-SubCell"/>
</dbReference>
<dbReference type="GeneID" id="8860591"/>
<dbReference type="eggNOG" id="KOG0675">
    <property type="taxonomic scope" value="Eukaryota"/>
</dbReference>
<reference evidence="7 8" key="1">
    <citation type="journal article" date="2010" name="Cell">
        <title>The genome of Naegleria gruberi illuminates early eukaryotic versatility.</title>
        <authorList>
            <person name="Fritz-Laylin L.K."/>
            <person name="Prochnik S.E."/>
            <person name="Ginger M.L."/>
            <person name="Dacks J.B."/>
            <person name="Carpenter M.L."/>
            <person name="Field M.C."/>
            <person name="Kuo A."/>
            <person name="Paredez A."/>
            <person name="Chapman J."/>
            <person name="Pham J."/>
            <person name="Shu S."/>
            <person name="Neupane R."/>
            <person name="Cipriano M."/>
            <person name="Mancuso J."/>
            <person name="Tu H."/>
            <person name="Salamov A."/>
            <person name="Lindquist E."/>
            <person name="Shapiro H."/>
            <person name="Lucas S."/>
            <person name="Grigoriev I.V."/>
            <person name="Cande W.Z."/>
            <person name="Fulton C."/>
            <person name="Rokhsar D.S."/>
            <person name="Dawson S.C."/>
        </authorList>
    </citation>
    <scope>NUCLEOTIDE SEQUENCE [LARGE SCALE GENOMIC DNA]</scope>
    <source>
        <strain evidence="7 8">NEG-M</strain>
    </source>
</reference>
<dbReference type="KEGG" id="ngr:NAEGRDRAFT_76527"/>
<dbReference type="SUPFAM" id="SSF63887">
    <property type="entry name" value="P-domain of calnexin/calreticulin"/>
    <property type="match status" value="1"/>
</dbReference>
<dbReference type="PANTHER" id="PTHR11073:SF1">
    <property type="entry name" value="CALNEXIN 14D-RELATED"/>
    <property type="match status" value="1"/>
</dbReference>
<dbReference type="Pfam" id="PF00262">
    <property type="entry name" value="Calreticulin"/>
    <property type="match status" value="1"/>
</dbReference>
<dbReference type="PRINTS" id="PR00626">
    <property type="entry name" value="CALRETICULIN"/>
</dbReference>
<evidence type="ECO:0000256" key="1">
    <source>
        <dbReference type="ARBA" id="ARBA00004389"/>
    </source>
</evidence>
<dbReference type="InterPro" id="IPR001580">
    <property type="entry name" value="Calret/calnex"/>
</dbReference>
<protein>
    <submittedName>
        <fullName evidence="7">Predicted protein</fullName>
    </submittedName>
</protein>
<evidence type="ECO:0000256" key="5">
    <source>
        <dbReference type="RuleBase" id="RU362126"/>
    </source>
</evidence>
<dbReference type="AlphaFoldDB" id="D2W540"/>
<dbReference type="GO" id="GO:0051082">
    <property type="term" value="F:unfolded protein binding"/>
    <property type="evidence" value="ECO:0007669"/>
    <property type="project" value="InterPro"/>
</dbReference>
<feature type="compositionally biased region" description="Basic and acidic residues" evidence="6">
    <location>
        <begin position="15"/>
        <end position="25"/>
    </location>
</feature>
<evidence type="ECO:0000256" key="6">
    <source>
        <dbReference type="SAM" id="MobiDB-lite"/>
    </source>
</evidence>
<keyword evidence="5" id="KW-0256">Endoplasmic reticulum</keyword>
<dbReference type="STRING" id="5762.D2W540"/>
<proteinExistence type="inferred from homology"/>
<dbReference type="GO" id="GO:0005509">
    <property type="term" value="F:calcium ion binding"/>
    <property type="evidence" value="ECO:0007669"/>
    <property type="project" value="InterPro"/>
</dbReference>
<dbReference type="InterPro" id="IPR009033">
    <property type="entry name" value="Calreticulin/calnexin_P_dom_sf"/>
</dbReference>
<keyword evidence="4" id="KW-0472">Membrane</keyword>
<comment type="subcellular location">
    <subcellularLocation>
        <location evidence="1">Endoplasmic reticulum membrane</location>
        <topology evidence="1">Single-pass membrane protein</topology>
    </subcellularLocation>
</comment>
<dbReference type="EMBL" id="GG739016">
    <property type="protein sequence ID" value="EFC35812.1"/>
    <property type="molecule type" value="Genomic_DNA"/>
</dbReference>
<keyword evidence="2" id="KW-0812">Transmembrane</keyword>
<evidence type="ECO:0000313" key="8">
    <source>
        <dbReference type="Proteomes" id="UP000006671"/>
    </source>
</evidence>
<dbReference type="Proteomes" id="UP000006671">
    <property type="component" value="Unassembled WGS sequence"/>
</dbReference>
<dbReference type="RefSeq" id="XP_002668556.1">
    <property type="nucleotide sequence ID" value="XM_002668510.1"/>
</dbReference>